<proteinExistence type="predicted"/>
<reference evidence="1" key="1">
    <citation type="journal article" date="2020" name="Nature">
        <title>Giant virus diversity and host interactions through global metagenomics.</title>
        <authorList>
            <person name="Schulz F."/>
            <person name="Roux S."/>
            <person name="Paez-Espino D."/>
            <person name="Jungbluth S."/>
            <person name="Walsh D.A."/>
            <person name="Denef V.J."/>
            <person name="McMahon K.D."/>
            <person name="Konstantinidis K.T."/>
            <person name="Eloe-Fadrosh E.A."/>
            <person name="Kyrpides N.C."/>
            <person name="Woyke T."/>
        </authorList>
    </citation>
    <scope>NUCLEOTIDE SEQUENCE</scope>
    <source>
        <strain evidence="1">GVMAG-S-3300012000-57</strain>
    </source>
</reference>
<evidence type="ECO:0000313" key="1">
    <source>
        <dbReference type="EMBL" id="QHU17226.1"/>
    </source>
</evidence>
<protein>
    <submittedName>
        <fullName evidence="1">Uncharacterized protein</fullName>
    </submittedName>
</protein>
<name>A0A6C0KJ78_9ZZZZ</name>
<organism evidence="1">
    <name type="scientific">viral metagenome</name>
    <dbReference type="NCBI Taxonomy" id="1070528"/>
    <lineage>
        <taxon>unclassified sequences</taxon>
        <taxon>metagenomes</taxon>
        <taxon>organismal metagenomes</taxon>
    </lineage>
</organism>
<sequence>MISLNHIPQDVLINHIIPYTYQPQSATLTTHIQSYGRTIPILEDILLHEPAPFAMVSLLSKLYVFLNGVDMIYGTKQRFIDILRRNRGLSTKSDRYVINYLYQNLQFADPNKQLRFLWGLLTQSEHNDFMTHCL</sequence>
<dbReference type="AlphaFoldDB" id="A0A6C0KJ78"/>
<accession>A0A6C0KJ78</accession>
<dbReference type="EMBL" id="MN740899">
    <property type="protein sequence ID" value="QHU17226.1"/>
    <property type="molecule type" value="Genomic_DNA"/>
</dbReference>